<name>A0AA38G5T0_TAXCH</name>
<evidence type="ECO:0000313" key="1">
    <source>
        <dbReference type="EMBL" id="KAH9317171.1"/>
    </source>
</evidence>
<feature type="non-terminal residue" evidence="1">
    <location>
        <position position="1"/>
    </location>
</feature>
<dbReference type="EMBL" id="JAHRHJ020000004">
    <property type="protein sequence ID" value="KAH9317171.1"/>
    <property type="molecule type" value="Genomic_DNA"/>
</dbReference>
<sequence>LLQATREELKKADHVLTISTAPDAQIVVKTLEEENEVHKAMKDATLGHVERLVL</sequence>
<reference evidence="1 2" key="1">
    <citation type="journal article" date="2021" name="Nat. Plants">
        <title>The Taxus genome provides insights into paclitaxel biosynthesis.</title>
        <authorList>
            <person name="Xiong X."/>
            <person name="Gou J."/>
            <person name="Liao Q."/>
            <person name="Li Y."/>
            <person name="Zhou Q."/>
            <person name="Bi G."/>
            <person name="Li C."/>
            <person name="Du R."/>
            <person name="Wang X."/>
            <person name="Sun T."/>
            <person name="Guo L."/>
            <person name="Liang H."/>
            <person name="Lu P."/>
            <person name="Wu Y."/>
            <person name="Zhang Z."/>
            <person name="Ro D.K."/>
            <person name="Shang Y."/>
            <person name="Huang S."/>
            <person name="Yan J."/>
        </authorList>
    </citation>
    <scope>NUCLEOTIDE SEQUENCE [LARGE SCALE GENOMIC DNA]</scope>
    <source>
        <strain evidence="1">Ta-2019</strain>
    </source>
</reference>
<dbReference type="Proteomes" id="UP000824469">
    <property type="component" value="Unassembled WGS sequence"/>
</dbReference>
<organism evidence="1 2">
    <name type="scientific">Taxus chinensis</name>
    <name type="common">Chinese yew</name>
    <name type="synonym">Taxus wallichiana var. chinensis</name>
    <dbReference type="NCBI Taxonomy" id="29808"/>
    <lineage>
        <taxon>Eukaryota</taxon>
        <taxon>Viridiplantae</taxon>
        <taxon>Streptophyta</taxon>
        <taxon>Embryophyta</taxon>
        <taxon>Tracheophyta</taxon>
        <taxon>Spermatophyta</taxon>
        <taxon>Pinopsida</taxon>
        <taxon>Pinidae</taxon>
        <taxon>Conifers II</taxon>
        <taxon>Cupressales</taxon>
        <taxon>Taxaceae</taxon>
        <taxon>Taxus</taxon>
    </lineage>
</organism>
<keyword evidence="2" id="KW-1185">Reference proteome</keyword>
<gene>
    <name evidence="1" type="ORF">KI387_018940</name>
</gene>
<proteinExistence type="predicted"/>
<feature type="non-terminal residue" evidence="1">
    <location>
        <position position="54"/>
    </location>
</feature>
<protein>
    <submittedName>
        <fullName evidence="1">Uncharacterized protein</fullName>
    </submittedName>
</protein>
<dbReference type="AlphaFoldDB" id="A0AA38G5T0"/>
<accession>A0AA38G5T0</accession>
<evidence type="ECO:0000313" key="2">
    <source>
        <dbReference type="Proteomes" id="UP000824469"/>
    </source>
</evidence>
<comment type="caution">
    <text evidence="1">The sequence shown here is derived from an EMBL/GenBank/DDBJ whole genome shotgun (WGS) entry which is preliminary data.</text>
</comment>